<dbReference type="AlphaFoldDB" id="A0A853ERM4"/>
<feature type="transmembrane region" description="Helical" evidence="1">
    <location>
        <begin position="113"/>
        <end position="135"/>
    </location>
</feature>
<keyword evidence="1" id="KW-1133">Transmembrane helix</keyword>
<proteinExistence type="predicted"/>
<organism evidence="2 3">
    <name type="scientific">Sanguibacter inulinus</name>
    <dbReference type="NCBI Taxonomy" id="60922"/>
    <lineage>
        <taxon>Bacteria</taxon>
        <taxon>Bacillati</taxon>
        <taxon>Actinomycetota</taxon>
        <taxon>Actinomycetes</taxon>
        <taxon>Micrococcales</taxon>
        <taxon>Sanguibacteraceae</taxon>
        <taxon>Sanguibacter</taxon>
    </lineage>
</organism>
<sequence>MTDGRRDELRRTYLSLGSGELVAAAVFAGVATTAVVPRLGDPDDRFALWSALIPLLVVLVQAGLYWLAARTWVCRRTMPAGLAAVYSVFRVLDPVLLVVGLVGMLVWWPSAPWAAVLVLGAWSFGVVEYVNYFVVRLAYPLAETRKIAERRVPRLITDLRAARQ</sequence>
<name>A0A853ERM4_9MICO</name>
<accession>A0A853ERM4</accession>
<reference evidence="2 3" key="1">
    <citation type="submission" date="2020-07" db="EMBL/GenBank/DDBJ databases">
        <title>MOT database genomes.</title>
        <authorList>
            <person name="Joseph S."/>
            <person name="Aduse-Opoku J."/>
            <person name="Hashim A."/>
            <person name="Wade W."/>
            <person name="Curtis M."/>
        </authorList>
    </citation>
    <scope>NUCLEOTIDE SEQUENCE [LARGE SCALE GENOMIC DNA]</scope>
    <source>
        <strain evidence="2 3">DSM 100099</strain>
    </source>
</reference>
<feature type="transmembrane region" description="Helical" evidence="1">
    <location>
        <begin position="21"/>
        <end position="40"/>
    </location>
</feature>
<evidence type="ECO:0000313" key="2">
    <source>
        <dbReference type="EMBL" id="NYS93151.1"/>
    </source>
</evidence>
<feature type="transmembrane region" description="Helical" evidence="1">
    <location>
        <begin position="46"/>
        <end position="68"/>
    </location>
</feature>
<evidence type="ECO:0000256" key="1">
    <source>
        <dbReference type="SAM" id="Phobius"/>
    </source>
</evidence>
<keyword evidence="1" id="KW-0812">Transmembrane</keyword>
<dbReference type="Proteomes" id="UP000561011">
    <property type="component" value="Unassembled WGS sequence"/>
</dbReference>
<protein>
    <submittedName>
        <fullName evidence="2">Uncharacterized protein</fullName>
    </submittedName>
</protein>
<keyword evidence="3" id="KW-1185">Reference proteome</keyword>
<gene>
    <name evidence="2" type="ORF">HZZ10_06365</name>
</gene>
<evidence type="ECO:0000313" key="3">
    <source>
        <dbReference type="Proteomes" id="UP000561011"/>
    </source>
</evidence>
<dbReference type="EMBL" id="JACBYE010000010">
    <property type="protein sequence ID" value="NYS93151.1"/>
    <property type="molecule type" value="Genomic_DNA"/>
</dbReference>
<dbReference type="RefSeq" id="WP_179912872.1">
    <property type="nucleotide sequence ID" value="NZ_JACBYE010000010.1"/>
</dbReference>
<feature type="transmembrane region" description="Helical" evidence="1">
    <location>
        <begin position="80"/>
        <end position="107"/>
    </location>
</feature>
<comment type="caution">
    <text evidence="2">The sequence shown here is derived from an EMBL/GenBank/DDBJ whole genome shotgun (WGS) entry which is preliminary data.</text>
</comment>
<keyword evidence="1" id="KW-0472">Membrane</keyword>